<reference evidence="3" key="1">
    <citation type="submission" date="2020-04" db="EMBL/GenBank/DDBJ databases">
        <authorList>
            <person name="Chiriac C."/>
            <person name="Salcher M."/>
            <person name="Ghai R."/>
            <person name="Kavagutti S V."/>
        </authorList>
    </citation>
    <scope>NUCLEOTIDE SEQUENCE</scope>
</reference>
<sequence>MGESSRYDTCHGDEPELEQERIIRNRLQRYKDENQEDEEEC</sequence>
<dbReference type="EMBL" id="LR796283">
    <property type="protein sequence ID" value="CAB4134272.1"/>
    <property type="molecule type" value="Genomic_DNA"/>
</dbReference>
<organism evidence="3">
    <name type="scientific">uncultured Caudovirales phage</name>
    <dbReference type="NCBI Taxonomy" id="2100421"/>
    <lineage>
        <taxon>Viruses</taxon>
        <taxon>Duplodnaviria</taxon>
        <taxon>Heunggongvirae</taxon>
        <taxon>Uroviricota</taxon>
        <taxon>Caudoviricetes</taxon>
        <taxon>Peduoviridae</taxon>
        <taxon>Maltschvirus</taxon>
        <taxon>Maltschvirus maltsch</taxon>
    </lineage>
</organism>
<feature type="region of interest" description="Disordered" evidence="1">
    <location>
        <begin position="1"/>
        <end position="21"/>
    </location>
</feature>
<gene>
    <name evidence="3" type="ORF">UFOVP269_30</name>
    <name evidence="2" type="ORF">UFOVP98_40</name>
</gene>
<accession>A0A6J5LLA2</accession>
<evidence type="ECO:0000313" key="3">
    <source>
        <dbReference type="EMBL" id="CAB4134272.1"/>
    </source>
</evidence>
<proteinExistence type="predicted"/>
<protein>
    <submittedName>
        <fullName evidence="3">Uncharacterized protein</fullName>
    </submittedName>
</protein>
<dbReference type="EMBL" id="LR796217">
    <property type="protein sequence ID" value="CAB4127794.1"/>
    <property type="molecule type" value="Genomic_DNA"/>
</dbReference>
<evidence type="ECO:0000313" key="2">
    <source>
        <dbReference type="EMBL" id="CAB4127794.1"/>
    </source>
</evidence>
<name>A0A6J5LLA2_9CAUD</name>
<evidence type="ECO:0000256" key="1">
    <source>
        <dbReference type="SAM" id="MobiDB-lite"/>
    </source>
</evidence>